<dbReference type="Proteomes" id="UP000536835">
    <property type="component" value="Unassembled WGS sequence"/>
</dbReference>
<organism evidence="1 2">
    <name type="scientific">Parvularcula mediterranea</name>
    <dbReference type="NCBI Taxonomy" id="2732508"/>
    <lineage>
        <taxon>Bacteria</taxon>
        <taxon>Pseudomonadati</taxon>
        <taxon>Pseudomonadota</taxon>
        <taxon>Alphaproteobacteria</taxon>
        <taxon>Parvularculales</taxon>
        <taxon>Parvularculaceae</taxon>
        <taxon>Parvularcula</taxon>
    </lineage>
</organism>
<dbReference type="AlphaFoldDB" id="A0A7Y3W6M8"/>
<proteinExistence type="predicted"/>
<accession>A0A7Y3W6M8</accession>
<sequence length="178" mass="19882">MADEQTPYENLRTAISAYGEAAMENFLRCRAFGHAVAVGLNGYLKAPQACVSLVPPDGPFNPAETYGDKAFSYDPARPIRLEPIAFGISVTVPNEEDSGSLWIRSAVMVEVKDERFEVMVANQPIVRVPLEFTGNLEPVYETLMAEFLRMFRKELADFGDPKYQNRIGFVPLLPEESE</sequence>
<gene>
    <name evidence="1" type="ORF">HK107_15355</name>
</gene>
<dbReference type="EMBL" id="JABFCX010000003">
    <property type="protein sequence ID" value="NNU17708.1"/>
    <property type="molecule type" value="Genomic_DNA"/>
</dbReference>
<comment type="caution">
    <text evidence="1">The sequence shown here is derived from an EMBL/GenBank/DDBJ whole genome shotgun (WGS) entry which is preliminary data.</text>
</comment>
<keyword evidence="2" id="KW-1185">Reference proteome</keyword>
<evidence type="ECO:0000313" key="1">
    <source>
        <dbReference type="EMBL" id="NNU17708.1"/>
    </source>
</evidence>
<reference evidence="1 2" key="1">
    <citation type="submission" date="2020-05" db="EMBL/GenBank/DDBJ databases">
        <title>Parvularcula mediterraneae sp. nov., isolated from polypropylene straw from shallow seawater of the seashore of Laganas in Zakynthos island, Greece.</title>
        <authorList>
            <person name="Szabo I."/>
            <person name="Al-Omari J."/>
            <person name="Rado J."/>
            <person name="Szerdahelyi G.S."/>
        </authorList>
    </citation>
    <scope>NUCLEOTIDE SEQUENCE [LARGE SCALE GENOMIC DNA]</scope>
    <source>
        <strain evidence="1 2">ZS-1/3</strain>
    </source>
</reference>
<evidence type="ECO:0000313" key="2">
    <source>
        <dbReference type="Proteomes" id="UP000536835"/>
    </source>
</evidence>
<protein>
    <submittedName>
        <fullName evidence="1">Uncharacterized protein</fullName>
    </submittedName>
</protein>
<dbReference type="RefSeq" id="WP_173201385.1">
    <property type="nucleotide sequence ID" value="NZ_JABFCX010000003.1"/>
</dbReference>
<name>A0A7Y3W6M8_9PROT</name>